<organism evidence="3 4">
    <name type="scientific">Candidatus Schekmanbacteria bacterium RBG_16_38_10</name>
    <dbReference type="NCBI Taxonomy" id="1817879"/>
    <lineage>
        <taxon>Bacteria</taxon>
        <taxon>Candidatus Schekmaniibacteriota</taxon>
    </lineage>
</organism>
<feature type="non-terminal residue" evidence="3">
    <location>
        <position position="139"/>
    </location>
</feature>
<evidence type="ECO:0000256" key="1">
    <source>
        <dbReference type="ARBA" id="ARBA00001968"/>
    </source>
</evidence>
<dbReference type="Proteomes" id="UP000178797">
    <property type="component" value="Unassembled WGS sequence"/>
</dbReference>
<dbReference type="SUPFAM" id="SSF52972">
    <property type="entry name" value="ITPase-like"/>
    <property type="match status" value="1"/>
</dbReference>
<protein>
    <recommendedName>
        <fullName evidence="5">Septum formation protein Maf</fullName>
    </recommendedName>
</protein>
<comment type="caution">
    <text evidence="3">The sequence shown here is derived from an EMBL/GenBank/DDBJ whole genome shotgun (WGS) entry which is preliminary data.</text>
</comment>
<dbReference type="PANTHER" id="PTHR43213:SF5">
    <property type="entry name" value="BIFUNCTIONAL DTTP_UTP PYROPHOSPHATASE_METHYLTRANSFERASE PROTEIN-RELATED"/>
    <property type="match status" value="1"/>
</dbReference>
<dbReference type="Gene3D" id="3.90.950.10">
    <property type="match status" value="1"/>
</dbReference>
<gene>
    <name evidence="3" type="ORF">A2W05_08145</name>
</gene>
<dbReference type="EMBL" id="MGDE01000171">
    <property type="protein sequence ID" value="OGL44669.1"/>
    <property type="molecule type" value="Genomic_DNA"/>
</dbReference>
<comment type="cofactor">
    <cofactor evidence="1">
        <name>a divalent metal cation</name>
        <dbReference type="ChEBI" id="CHEBI:60240"/>
    </cofactor>
</comment>
<reference evidence="3 4" key="1">
    <citation type="journal article" date="2016" name="Nat. Commun.">
        <title>Thousands of microbial genomes shed light on interconnected biogeochemical processes in an aquifer system.</title>
        <authorList>
            <person name="Anantharaman K."/>
            <person name="Brown C.T."/>
            <person name="Hug L.A."/>
            <person name="Sharon I."/>
            <person name="Castelle C.J."/>
            <person name="Probst A.J."/>
            <person name="Thomas B.C."/>
            <person name="Singh A."/>
            <person name="Wilkins M.J."/>
            <person name="Karaoz U."/>
            <person name="Brodie E.L."/>
            <person name="Williams K.H."/>
            <person name="Hubbard S.S."/>
            <person name="Banfield J.F."/>
        </authorList>
    </citation>
    <scope>NUCLEOTIDE SEQUENCE [LARGE SCALE GENOMIC DNA]</scope>
</reference>
<name>A0A1F7RSY6_9BACT</name>
<evidence type="ECO:0008006" key="5">
    <source>
        <dbReference type="Google" id="ProtNLM"/>
    </source>
</evidence>
<proteinExistence type="predicted"/>
<dbReference type="PANTHER" id="PTHR43213">
    <property type="entry name" value="BIFUNCTIONAL DTTP/UTP PYROPHOSPHATASE/METHYLTRANSFERASE PROTEIN-RELATED"/>
    <property type="match status" value="1"/>
</dbReference>
<dbReference type="GO" id="GO:0047429">
    <property type="term" value="F:nucleoside triphosphate diphosphatase activity"/>
    <property type="evidence" value="ECO:0007669"/>
    <property type="project" value="InterPro"/>
</dbReference>
<evidence type="ECO:0000313" key="4">
    <source>
        <dbReference type="Proteomes" id="UP000178797"/>
    </source>
</evidence>
<accession>A0A1F7RSY6</accession>
<keyword evidence="2" id="KW-0378">Hydrolase</keyword>
<dbReference type="InterPro" id="IPR003697">
    <property type="entry name" value="Maf-like"/>
</dbReference>
<evidence type="ECO:0000313" key="3">
    <source>
        <dbReference type="EMBL" id="OGL44669.1"/>
    </source>
</evidence>
<evidence type="ECO:0000256" key="2">
    <source>
        <dbReference type="ARBA" id="ARBA00022801"/>
    </source>
</evidence>
<dbReference type="AlphaFoldDB" id="A0A1F7RSY6"/>
<dbReference type="InterPro" id="IPR029001">
    <property type="entry name" value="ITPase-like_fam"/>
</dbReference>
<sequence>MNPQIILASSSPRRNSLLAETGLKFKTVPSYIDEKAKYLENAEKFALRIAKEKALKSSLIADGIIIAADTVIKLDNSIVGKPKNEKDALRILSLLSGKKHTVITGLAVYDTSKKKFYTKCVKTYVTMDVLSLEQIKSYV</sequence>
<dbReference type="Pfam" id="PF02545">
    <property type="entry name" value="Maf"/>
    <property type="match status" value="1"/>
</dbReference>